<feature type="transmembrane region" description="Helical" evidence="13">
    <location>
        <begin position="12"/>
        <end position="37"/>
    </location>
</feature>
<evidence type="ECO:0000313" key="15">
    <source>
        <dbReference type="EMBL" id="GAV77472.1"/>
    </source>
</evidence>
<keyword evidence="9" id="KW-0408">Iron</keyword>
<evidence type="ECO:0000256" key="12">
    <source>
        <dbReference type="ARBA" id="ARBA00051575"/>
    </source>
</evidence>
<feature type="transmembrane region" description="Helical" evidence="13">
    <location>
        <begin position="57"/>
        <end position="81"/>
    </location>
</feature>
<dbReference type="GO" id="GO:0140571">
    <property type="term" value="F:transmembrane ascorbate ferrireductase activity"/>
    <property type="evidence" value="ECO:0007669"/>
    <property type="project" value="UniProtKB-EC"/>
</dbReference>
<keyword evidence="16" id="KW-1185">Reference proteome</keyword>
<evidence type="ECO:0000256" key="6">
    <source>
        <dbReference type="ARBA" id="ARBA00022723"/>
    </source>
</evidence>
<dbReference type="EC" id="7.2.1.3" evidence="11"/>
<evidence type="ECO:0000259" key="14">
    <source>
        <dbReference type="PROSITE" id="PS50939"/>
    </source>
</evidence>
<dbReference type="InterPro" id="IPR043205">
    <property type="entry name" value="CYB561/CYBRD1-like"/>
</dbReference>
<dbReference type="SMART" id="SM00665">
    <property type="entry name" value="B561"/>
    <property type="match status" value="1"/>
</dbReference>
<protein>
    <recommendedName>
        <fullName evidence="11">ascorbate ferrireductase (transmembrane)</fullName>
        <ecNumber evidence="11">7.2.1.3</ecNumber>
    </recommendedName>
</protein>
<evidence type="ECO:0000313" key="16">
    <source>
        <dbReference type="Proteomes" id="UP000187406"/>
    </source>
</evidence>
<dbReference type="GO" id="GO:0016020">
    <property type="term" value="C:membrane"/>
    <property type="evidence" value="ECO:0007669"/>
    <property type="project" value="UniProtKB-SubCell"/>
</dbReference>
<dbReference type="Pfam" id="PF03188">
    <property type="entry name" value="Cytochrom_B561"/>
    <property type="match status" value="1"/>
</dbReference>
<dbReference type="OrthoDB" id="907479at2759"/>
<dbReference type="CDD" id="cd08766">
    <property type="entry name" value="Cyt_b561_ACYB-1_like"/>
    <property type="match status" value="1"/>
</dbReference>
<feature type="domain" description="Cytochrome b561" evidence="14">
    <location>
        <begin position="20"/>
        <end position="225"/>
    </location>
</feature>
<keyword evidence="6" id="KW-0479">Metal-binding</keyword>
<dbReference type="PROSITE" id="PS50939">
    <property type="entry name" value="CYTOCHROME_B561"/>
    <property type="match status" value="1"/>
</dbReference>
<dbReference type="AlphaFoldDB" id="A0A1Q3CBK4"/>
<evidence type="ECO:0000256" key="4">
    <source>
        <dbReference type="ARBA" id="ARBA00022617"/>
    </source>
</evidence>
<proteinExistence type="predicted"/>
<comment type="subcellular location">
    <subcellularLocation>
        <location evidence="2">Membrane</location>
        <topology evidence="2">Multi-pass membrane protein</topology>
    </subcellularLocation>
</comment>
<dbReference type="PANTHER" id="PTHR10106:SF41">
    <property type="entry name" value="TRANSMEMBRANE ASCORBATE FERRIREDUCTASE 4-RELATED"/>
    <property type="match status" value="1"/>
</dbReference>
<name>A0A1Q3CBK4_CEPFO</name>
<evidence type="ECO:0000256" key="5">
    <source>
        <dbReference type="ARBA" id="ARBA00022692"/>
    </source>
</evidence>
<reference evidence="16" key="1">
    <citation type="submission" date="2016-04" db="EMBL/GenBank/DDBJ databases">
        <title>Cephalotus genome sequencing.</title>
        <authorList>
            <person name="Fukushima K."/>
            <person name="Hasebe M."/>
            <person name="Fang X."/>
        </authorList>
    </citation>
    <scope>NUCLEOTIDE SEQUENCE [LARGE SCALE GENOMIC DNA]</scope>
    <source>
        <strain evidence="16">cv. St1</strain>
    </source>
</reference>
<evidence type="ECO:0000256" key="7">
    <source>
        <dbReference type="ARBA" id="ARBA00022982"/>
    </source>
</evidence>
<feature type="transmembrane region" description="Helical" evidence="13">
    <location>
        <begin position="93"/>
        <end position="112"/>
    </location>
</feature>
<evidence type="ECO:0000256" key="2">
    <source>
        <dbReference type="ARBA" id="ARBA00004141"/>
    </source>
</evidence>
<feature type="transmembrane region" description="Helical" evidence="13">
    <location>
        <begin position="124"/>
        <end position="148"/>
    </location>
</feature>
<sequence length="247" mass="27375">MPQKSMAKSSSPSLVPLLFFARISGLLVAVLTLSWPLAFRSSFLPHSSSKEELVYGVLHPLFMVIGFIVISGEAILVHRWLLVSRNVKKSVHLCLQGVALASGVCGIWTKFHGKDGIVANFYSLHSWMGLICVCLFGIQWLMGFFSFWHRGEVRTTRVRVLPWHIFLGLYTYGLAVATAETGLLEKLTFLQTKRNVPKYCLESMVVNSLGLGLAMLSGIVIIAVIAPKYHAIQNKLIYSSHPKSLSA</sequence>
<feature type="transmembrane region" description="Helical" evidence="13">
    <location>
        <begin position="204"/>
        <end position="226"/>
    </location>
</feature>
<comment type="catalytic activity">
    <reaction evidence="12">
        <text>Fe(3+)(out) + L-ascorbate(in) = monodehydro-L-ascorbate radical(in) + Fe(2+)(out) + H(+)</text>
        <dbReference type="Rhea" id="RHEA:30403"/>
        <dbReference type="ChEBI" id="CHEBI:15378"/>
        <dbReference type="ChEBI" id="CHEBI:29033"/>
        <dbReference type="ChEBI" id="CHEBI:29034"/>
        <dbReference type="ChEBI" id="CHEBI:38290"/>
        <dbReference type="ChEBI" id="CHEBI:59513"/>
        <dbReference type="EC" id="7.2.1.3"/>
    </reaction>
</comment>
<evidence type="ECO:0000256" key="10">
    <source>
        <dbReference type="ARBA" id="ARBA00023136"/>
    </source>
</evidence>
<accession>A0A1Q3CBK4</accession>
<keyword evidence="5 13" id="KW-0812">Transmembrane</keyword>
<keyword evidence="4" id="KW-0349">Heme</keyword>
<dbReference type="Proteomes" id="UP000187406">
    <property type="component" value="Unassembled WGS sequence"/>
</dbReference>
<dbReference type="Gene3D" id="1.20.120.1770">
    <property type="match status" value="1"/>
</dbReference>
<keyword evidence="3" id="KW-0813">Transport</keyword>
<dbReference type="FunFam" id="1.20.120.1770:FF:000001">
    <property type="entry name" value="Cytochrome b reductase 1"/>
    <property type="match status" value="1"/>
</dbReference>
<evidence type="ECO:0000256" key="11">
    <source>
        <dbReference type="ARBA" id="ARBA00024225"/>
    </source>
</evidence>
<comment type="caution">
    <text evidence="15">The sequence shown here is derived from an EMBL/GenBank/DDBJ whole genome shotgun (WGS) entry which is preliminary data.</text>
</comment>
<dbReference type="FunCoup" id="A0A1Q3CBK4">
    <property type="interactions" value="241"/>
</dbReference>
<evidence type="ECO:0000256" key="8">
    <source>
        <dbReference type="ARBA" id="ARBA00022989"/>
    </source>
</evidence>
<evidence type="ECO:0000256" key="1">
    <source>
        <dbReference type="ARBA" id="ARBA00001970"/>
    </source>
</evidence>
<comment type="cofactor">
    <cofactor evidence="1">
        <name>heme b</name>
        <dbReference type="ChEBI" id="CHEBI:60344"/>
    </cofactor>
</comment>
<keyword evidence="8 13" id="KW-1133">Transmembrane helix</keyword>
<feature type="transmembrane region" description="Helical" evidence="13">
    <location>
        <begin position="160"/>
        <end position="184"/>
    </location>
</feature>
<gene>
    <name evidence="15" type="ORF">CFOL_v3_20943</name>
</gene>
<keyword evidence="10 13" id="KW-0472">Membrane</keyword>
<dbReference type="EMBL" id="BDDD01001633">
    <property type="protein sequence ID" value="GAV77472.1"/>
    <property type="molecule type" value="Genomic_DNA"/>
</dbReference>
<dbReference type="STRING" id="3775.A0A1Q3CBK4"/>
<keyword evidence="7" id="KW-0249">Electron transport</keyword>
<evidence type="ECO:0000256" key="3">
    <source>
        <dbReference type="ARBA" id="ARBA00022448"/>
    </source>
</evidence>
<evidence type="ECO:0000256" key="9">
    <source>
        <dbReference type="ARBA" id="ARBA00023004"/>
    </source>
</evidence>
<dbReference type="InterPro" id="IPR006593">
    <property type="entry name" value="Cyt_b561/ferric_Rdtase_TM"/>
</dbReference>
<organism evidence="15 16">
    <name type="scientific">Cephalotus follicularis</name>
    <name type="common">Albany pitcher plant</name>
    <dbReference type="NCBI Taxonomy" id="3775"/>
    <lineage>
        <taxon>Eukaryota</taxon>
        <taxon>Viridiplantae</taxon>
        <taxon>Streptophyta</taxon>
        <taxon>Embryophyta</taxon>
        <taxon>Tracheophyta</taxon>
        <taxon>Spermatophyta</taxon>
        <taxon>Magnoliopsida</taxon>
        <taxon>eudicotyledons</taxon>
        <taxon>Gunneridae</taxon>
        <taxon>Pentapetalae</taxon>
        <taxon>rosids</taxon>
        <taxon>fabids</taxon>
        <taxon>Oxalidales</taxon>
        <taxon>Cephalotaceae</taxon>
        <taxon>Cephalotus</taxon>
    </lineage>
</organism>
<dbReference type="GO" id="GO:0046872">
    <property type="term" value="F:metal ion binding"/>
    <property type="evidence" value="ECO:0007669"/>
    <property type="project" value="UniProtKB-KW"/>
</dbReference>
<dbReference type="InParanoid" id="A0A1Q3CBK4"/>
<dbReference type="PANTHER" id="PTHR10106">
    <property type="entry name" value="CYTOCHROME B561-RELATED"/>
    <property type="match status" value="1"/>
</dbReference>
<evidence type="ECO:0000256" key="13">
    <source>
        <dbReference type="SAM" id="Phobius"/>
    </source>
</evidence>